<dbReference type="PANTHER" id="PTHR46409:SF1">
    <property type="entry name" value="HTH PSQ-TYPE DOMAIN-CONTAINING PROTEIN"/>
    <property type="match status" value="1"/>
</dbReference>
<evidence type="ECO:0000313" key="2">
    <source>
        <dbReference type="EnsemblMetazoa" id="HelroP179476"/>
    </source>
</evidence>
<dbReference type="GeneID" id="20207315"/>
<reference evidence="1 3" key="2">
    <citation type="journal article" date="2013" name="Nature">
        <title>Insights into bilaterian evolution from three spiralian genomes.</title>
        <authorList>
            <person name="Simakov O."/>
            <person name="Marletaz F."/>
            <person name="Cho S.J."/>
            <person name="Edsinger-Gonzales E."/>
            <person name="Havlak P."/>
            <person name="Hellsten U."/>
            <person name="Kuo D.H."/>
            <person name="Larsson T."/>
            <person name="Lv J."/>
            <person name="Arendt D."/>
            <person name="Savage R."/>
            <person name="Osoegawa K."/>
            <person name="de Jong P."/>
            <person name="Grimwood J."/>
            <person name="Chapman J.A."/>
            <person name="Shapiro H."/>
            <person name="Aerts A."/>
            <person name="Otillar R.P."/>
            <person name="Terry A.Y."/>
            <person name="Boore J.L."/>
            <person name="Grigoriev I.V."/>
            <person name="Lindberg D.R."/>
            <person name="Seaver E.C."/>
            <person name="Weisblat D.A."/>
            <person name="Putnam N.H."/>
            <person name="Rokhsar D.S."/>
        </authorList>
    </citation>
    <scope>NUCLEOTIDE SEQUENCE</scope>
</reference>
<dbReference type="CTD" id="20207315"/>
<proteinExistence type="predicted"/>
<reference evidence="2" key="3">
    <citation type="submission" date="2015-06" db="UniProtKB">
        <authorList>
            <consortium name="EnsemblMetazoa"/>
        </authorList>
    </citation>
    <scope>IDENTIFICATION</scope>
</reference>
<dbReference type="EnsemblMetazoa" id="HelroT179476">
    <property type="protein sequence ID" value="HelroP179476"/>
    <property type="gene ID" value="HelroG179476"/>
</dbReference>
<dbReference type="eggNOG" id="ENOG502RZHU">
    <property type="taxonomic scope" value="Eukaryota"/>
</dbReference>
<name>T1FER6_HELRO</name>
<dbReference type="HOGENOM" id="CLU_034980_0_0_1"/>
<dbReference type="KEGG" id="hro:HELRODRAFT_179476"/>
<evidence type="ECO:0000313" key="1">
    <source>
        <dbReference type="EMBL" id="ESN95402.1"/>
    </source>
</evidence>
<protein>
    <submittedName>
        <fullName evidence="1 2">Uncharacterized protein</fullName>
    </submittedName>
</protein>
<dbReference type="InParanoid" id="T1FER6"/>
<dbReference type="PANTHER" id="PTHR46409">
    <property type="entry name" value="HTH PSQ-TYPE DOMAIN-CONTAINING PROTEIN"/>
    <property type="match status" value="1"/>
</dbReference>
<gene>
    <name evidence="2" type="primary">20207315</name>
    <name evidence="1" type="ORF">HELRODRAFT_179476</name>
</gene>
<dbReference type="OrthoDB" id="6617942at2759"/>
<accession>T1FER6</accession>
<dbReference type="Proteomes" id="UP000015101">
    <property type="component" value="Unassembled WGS sequence"/>
</dbReference>
<keyword evidence="3" id="KW-1185">Reference proteome</keyword>
<sequence length="460" mass="52835">MSSMRSDTISYVIKFILFVRNDLKLKCNGKDPSNLNIYSVVSKKIQNIWIKASIPIVSNDRILQLLKSYFEKYLTLKRYPKSKRHDSFEKKLKCFSDLSKRLFDVASCKCVLFEACVCLKNKKVPVNERQFLIDQRNERKMAIGGIDKQETVRLRKRQARQFKRSMKGVKKFCSTQGSNIVSTALDVDETHINFSKTNLATETLLTNLSFTNTPTTTFANRNLLQLPTLAKVCDRYRLSTRSAAAVASAVLVDVGLVSNEDSTLVIDKNKVHRAVSKARKNIFQNISEVSLNSIYFDGRKDKTTIVDSVIERNAFYAHPENLLVSMLFDDRDYIWELACRRIIKARNTDNGFKQRIFKTPKLNFSAKDYTEIISWQECQVTVPPVLRDFTNDELEKMAQDGSLKIVDFPCHTQSVERCVKLLTEASQSVTNVNSRDGFVRTTLQSRAEFPIFGHKNKFKF</sequence>
<organism evidence="2 3">
    <name type="scientific">Helobdella robusta</name>
    <name type="common">Californian leech</name>
    <dbReference type="NCBI Taxonomy" id="6412"/>
    <lineage>
        <taxon>Eukaryota</taxon>
        <taxon>Metazoa</taxon>
        <taxon>Spiralia</taxon>
        <taxon>Lophotrochozoa</taxon>
        <taxon>Annelida</taxon>
        <taxon>Clitellata</taxon>
        <taxon>Hirudinea</taxon>
        <taxon>Rhynchobdellida</taxon>
        <taxon>Glossiphoniidae</taxon>
        <taxon>Helobdella</taxon>
    </lineage>
</organism>
<dbReference type="RefSeq" id="XP_009026555.1">
    <property type="nucleotide sequence ID" value="XM_009028307.1"/>
</dbReference>
<reference evidence="3" key="1">
    <citation type="submission" date="2012-12" db="EMBL/GenBank/DDBJ databases">
        <authorList>
            <person name="Hellsten U."/>
            <person name="Grimwood J."/>
            <person name="Chapman J.A."/>
            <person name="Shapiro H."/>
            <person name="Aerts A."/>
            <person name="Otillar R.P."/>
            <person name="Terry A.Y."/>
            <person name="Boore J.L."/>
            <person name="Simakov O."/>
            <person name="Marletaz F."/>
            <person name="Cho S.-J."/>
            <person name="Edsinger-Gonzales E."/>
            <person name="Havlak P."/>
            <person name="Kuo D.-H."/>
            <person name="Larsson T."/>
            <person name="Lv J."/>
            <person name="Arendt D."/>
            <person name="Savage R."/>
            <person name="Osoegawa K."/>
            <person name="de Jong P."/>
            <person name="Lindberg D.R."/>
            <person name="Seaver E.C."/>
            <person name="Weisblat D.A."/>
            <person name="Putnam N.H."/>
            <person name="Grigoriev I.V."/>
            <person name="Rokhsar D.S."/>
        </authorList>
    </citation>
    <scope>NUCLEOTIDE SEQUENCE</scope>
</reference>
<dbReference type="AlphaFoldDB" id="T1FER6"/>
<evidence type="ECO:0000313" key="3">
    <source>
        <dbReference type="Proteomes" id="UP000015101"/>
    </source>
</evidence>
<dbReference type="EMBL" id="AMQM01006859">
    <property type="status" value="NOT_ANNOTATED_CDS"/>
    <property type="molecule type" value="Genomic_DNA"/>
</dbReference>
<dbReference type="EMBL" id="KB097528">
    <property type="protein sequence ID" value="ESN95402.1"/>
    <property type="molecule type" value="Genomic_DNA"/>
</dbReference>